<evidence type="ECO:0000256" key="2">
    <source>
        <dbReference type="SAM" id="Phobius"/>
    </source>
</evidence>
<reference evidence="4" key="1">
    <citation type="journal article" date="2013" name="PLoS ONE">
        <title>Metagenomic insights into the carbohydrate-active enzymes carried by the microorganisms adhering to solid digesta in the rumen of cows.</title>
        <authorList>
            <person name="Wang L."/>
            <person name="Hatem A."/>
            <person name="Catalyurek U.V."/>
            <person name="Morrison M."/>
            <person name="Yu Z."/>
        </authorList>
    </citation>
    <scope>NUCLEOTIDE SEQUENCE</scope>
</reference>
<evidence type="ECO:0000256" key="1">
    <source>
        <dbReference type="SAM" id="MobiDB-lite"/>
    </source>
</evidence>
<keyword evidence="2" id="KW-1133">Transmembrane helix</keyword>
<dbReference type="InterPro" id="IPR002477">
    <property type="entry name" value="Peptidoglycan-bd-like"/>
</dbReference>
<feature type="non-terminal residue" evidence="4">
    <location>
        <position position="1"/>
    </location>
</feature>
<feature type="compositionally biased region" description="Basic and acidic residues" evidence="1">
    <location>
        <begin position="1"/>
        <end position="10"/>
    </location>
</feature>
<dbReference type="EMBL" id="KC246823">
    <property type="protein sequence ID" value="AHF25207.1"/>
    <property type="molecule type" value="Genomic_DNA"/>
</dbReference>
<accession>W0FQT3</accession>
<keyword evidence="2" id="KW-0472">Membrane</keyword>
<evidence type="ECO:0000313" key="4">
    <source>
        <dbReference type="EMBL" id="AHF25207.1"/>
    </source>
</evidence>
<protein>
    <submittedName>
        <fullName evidence="4">Peptidoglycan binding domain-containing protein</fullName>
    </submittedName>
</protein>
<keyword evidence="2" id="KW-0812">Transmembrane</keyword>
<feature type="compositionally biased region" description="Basic and acidic residues" evidence="1">
    <location>
        <begin position="50"/>
        <end position="62"/>
    </location>
</feature>
<feature type="domain" description="Peptidoglycan binding-like" evidence="3">
    <location>
        <begin position="344"/>
        <end position="399"/>
    </location>
</feature>
<proteinExistence type="predicted"/>
<dbReference type="Gene3D" id="1.10.101.10">
    <property type="entry name" value="PGBD-like superfamily/PGBD"/>
    <property type="match status" value="1"/>
</dbReference>
<dbReference type="InterPro" id="IPR036365">
    <property type="entry name" value="PGBD-like_sf"/>
</dbReference>
<sequence>SAPEEIRQDMRAALTGDTEDATGDADAEAAAQKPENLSEDALSTLSAVEEELKMDTVDTSELRSRPIESAGRAGISAGVEHYIQKLEANQKRKAARRRNAVDEAEENYATPKEEKVYGDLTEVNPDIDTEQSEVFDDIGEGDFDDIRFGRAIGFKDILKVALIMVVAAGLIVGGVFWFRGVRLSQNDTSSLNVTESLYTEGMTLIKERASKSYADDLTAVYRDKGLIAMNNRIVADRSVIEKLKPQQGTGDTNDVLFVEALSKVNRDIGTALTNYLTSGSNTAQADYDANMESINQAIEQMETATDPQVLANIKDGAKITAVATPTPTPTPTLEYTTLSKGDKGDEVLEMQTRLYILGFLDDDRDGAFGPKTQTAVKQFQQEAGLSVTGIADNETLTLMYSEDAPRTANAQPTATPRPTATPEPEPTAEPTEEVAAE</sequence>
<dbReference type="AlphaFoldDB" id="W0FQT3"/>
<organism evidence="4">
    <name type="scientific">uncultured bacterium Contig1578</name>
    <dbReference type="NCBI Taxonomy" id="1393460"/>
    <lineage>
        <taxon>Bacteria</taxon>
        <taxon>environmental samples</taxon>
    </lineage>
</organism>
<evidence type="ECO:0000259" key="3">
    <source>
        <dbReference type="Pfam" id="PF01471"/>
    </source>
</evidence>
<feature type="region of interest" description="Disordered" evidence="1">
    <location>
        <begin position="1"/>
        <end position="62"/>
    </location>
</feature>
<feature type="compositionally biased region" description="Acidic residues" evidence="1">
    <location>
        <begin position="17"/>
        <end position="27"/>
    </location>
</feature>
<feature type="transmembrane region" description="Helical" evidence="2">
    <location>
        <begin position="157"/>
        <end position="178"/>
    </location>
</feature>
<feature type="region of interest" description="Disordered" evidence="1">
    <location>
        <begin position="399"/>
        <end position="437"/>
    </location>
</feature>
<dbReference type="SUPFAM" id="SSF47090">
    <property type="entry name" value="PGBD-like"/>
    <property type="match status" value="1"/>
</dbReference>
<name>W0FQT3_9BACT</name>
<dbReference type="InterPro" id="IPR036366">
    <property type="entry name" value="PGBDSf"/>
</dbReference>
<dbReference type="Pfam" id="PF01471">
    <property type="entry name" value="PG_binding_1"/>
    <property type="match status" value="1"/>
</dbReference>
<feature type="compositionally biased region" description="Low complexity" evidence="1">
    <location>
        <begin position="406"/>
        <end position="418"/>
    </location>
</feature>